<feature type="transmembrane region" description="Helical" evidence="1">
    <location>
        <begin position="48"/>
        <end position="64"/>
    </location>
</feature>
<feature type="transmembrane region" description="Helical" evidence="1">
    <location>
        <begin position="202"/>
        <end position="221"/>
    </location>
</feature>
<dbReference type="Proteomes" id="UP000216024">
    <property type="component" value="Unassembled WGS sequence"/>
</dbReference>
<feature type="transmembrane region" description="Helical" evidence="1">
    <location>
        <begin position="24"/>
        <end position="42"/>
    </location>
</feature>
<feature type="transmembrane region" description="Helical" evidence="1">
    <location>
        <begin position="84"/>
        <end position="106"/>
    </location>
</feature>
<keyword evidence="1" id="KW-0472">Membrane</keyword>
<sequence length="229" mass="25565">MLSNKMATLMKEGQQEEKKKKSQMPYGIGALLIALILSVVLWKKQHTYAASWSLGIGIGIVLRYSRFCFASAFRDPFLVGNTKLLRAMLLAMMVSTVGFAIIQSGYINENPINYDLIPGAVTSVGVHVMIGAFVFGIGMVIAGGCSSSVLMRIGEGHALHWVVFLGFLIGTVLGAKDYSFWYDRIIGKSKTIYFPEYLDFKIVVVLQIGVLIILYRLVIWYEEKYWKGI</sequence>
<dbReference type="OrthoDB" id="9794165at2"/>
<dbReference type="EMBL" id="NIBG01000004">
    <property type="protein sequence ID" value="PAB60111.1"/>
    <property type="molecule type" value="Genomic_DNA"/>
</dbReference>
<proteinExistence type="predicted"/>
<feature type="transmembrane region" description="Helical" evidence="1">
    <location>
        <begin position="158"/>
        <end position="182"/>
    </location>
</feature>
<evidence type="ECO:0000313" key="3">
    <source>
        <dbReference type="Proteomes" id="UP000216024"/>
    </source>
</evidence>
<keyword evidence="3" id="KW-1185">Reference proteome</keyword>
<dbReference type="Pfam" id="PF04143">
    <property type="entry name" value="Sulf_transp"/>
    <property type="match status" value="1"/>
</dbReference>
<evidence type="ECO:0000256" key="1">
    <source>
        <dbReference type="SAM" id="Phobius"/>
    </source>
</evidence>
<reference evidence="2 3" key="1">
    <citation type="submission" date="2017-06" db="EMBL/GenBank/DDBJ databases">
        <title>Draft genome sequence of anaerobic fermentative bacterium Anaeromicrobium sediminis DY2726D isolated from West Pacific Ocean sediments.</title>
        <authorList>
            <person name="Zeng X."/>
        </authorList>
    </citation>
    <scope>NUCLEOTIDE SEQUENCE [LARGE SCALE GENOMIC DNA]</scope>
    <source>
        <strain evidence="2 3">DY2726D</strain>
    </source>
</reference>
<keyword evidence="1" id="KW-1133">Transmembrane helix</keyword>
<keyword evidence="1" id="KW-0812">Transmembrane</keyword>
<accession>A0A267MKI3</accession>
<comment type="caution">
    <text evidence="2">The sequence shown here is derived from an EMBL/GenBank/DDBJ whole genome shotgun (WGS) entry which is preliminary data.</text>
</comment>
<dbReference type="AlphaFoldDB" id="A0A267MKI3"/>
<dbReference type="InterPro" id="IPR007272">
    <property type="entry name" value="Sulf_transp_TsuA/YedE"/>
</dbReference>
<feature type="transmembrane region" description="Helical" evidence="1">
    <location>
        <begin position="126"/>
        <end position="151"/>
    </location>
</feature>
<gene>
    <name evidence="2" type="ORF">CCE28_07000</name>
</gene>
<protein>
    <submittedName>
        <fullName evidence="2">Transporter</fullName>
    </submittedName>
</protein>
<evidence type="ECO:0000313" key="2">
    <source>
        <dbReference type="EMBL" id="PAB60111.1"/>
    </source>
</evidence>
<name>A0A267MKI3_9FIRM</name>
<organism evidence="2 3">
    <name type="scientific">Anaeromicrobium sediminis</name>
    <dbReference type="NCBI Taxonomy" id="1478221"/>
    <lineage>
        <taxon>Bacteria</taxon>
        <taxon>Bacillati</taxon>
        <taxon>Bacillota</taxon>
        <taxon>Clostridia</taxon>
        <taxon>Peptostreptococcales</taxon>
        <taxon>Thermotaleaceae</taxon>
        <taxon>Anaeromicrobium</taxon>
    </lineage>
</organism>